<dbReference type="EMBL" id="CP019384">
    <property type="protein sequence ID" value="QAT17142.1"/>
    <property type="molecule type" value="Genomic_DNA"/>
</dbReference>
<protein>
    <recommendedName>
        <fullName evidence="6 15">Anthranilate synthase component 1</fullName>
        <ecNumber evidence="5 15">4.1.3.27</ecNumber>
    </recommendedName>
</protein>
<evidence type="ECO:0000256" key="4">
    <source>
        <dbReference type="ARBA" id="ARBA00011575"/>
    </source>
</evidence>
<evidence type="ECO:0000256" key="7">
    <source>
        <dbReference type="ARBA" id="ARBA00022605"/>
    </source>
</evidence>
<evidence type="ECO:0000259" key="16">
    <source>
        <dbReference type="Pfam" id="PF00425"/>
    </source>
</evidence>
<feature type="domain" description="Chorismate-utilising enzyme C-terminal" evidence="16">
    <location>
        <begin position="231"/>
        <end position="483"/>
    </location>
</feature>
<dbReference type="Pfam" id="PF04715">
    <property type="entry name" value="Anth_synt_I_N"/>
    <property type="match status" value="1"/>
</dbReference>
<dbReference type="OrthoDB" id="9803598at2"/>
<dbReference type="InterPro" id="IPR015890">
    <property type="entry name" value="Chorismate_C"/>
</dbReference>
<evidence type="ECO:0000256" key="9">
    <source>
        <dbReference type="ARBA" id="ARBA00022822"/>
    </source>
</evidence>
<dbReference type="EC" id="4.1.3.27" evidence="5 15"/>
<dbReference type="UniPathway" id="UPA00035">
    <property type="reaction ID" value="UER00040"/>
</dbReference>
<evidence type="ECO:0000256" key="3">
    <source>
        <dbReference type="ARBA" id="ARBA00009562"/>
    </source>
</evidence>
<keyword evidence="12 15" id="KW-0456">Lyase</keyword>
<evidence type="ECO:0000256" key="6">
    <source>
        <dbReference type="ARBA" id="ARBA00020653"/>
    </source>
</evidence>
<evidence type="ECO:0000313" key="18">
    <source>
        <dbReference type="EMBL" id="QAT17142.1"/>
    </source>
</evidence>
<reference evidence="18 19" key="1">
    <citation type="submission" date="2017-01" db="EMBL/GenBank/DDBJ databases">
        <title>First insights into the biology of 'candidatus Vampirococcus archaeovorus'.</title>
        <authorList>
            <person name="Kizina J."/>
            <person name="Jordan S."/>
            <person name="Stueber K."/>
            <person name="Reinhardt R."/>
            <person name="Harder J."/>
        </authorList>
    </citation>
    <scope>NUCLEOTIDE SEQUENCE [LARGE SCALE GENOMIC DNA]</scope>
    <source>
        <strain evidence="18 19">LiM</strain>
    </source>
</reference>
<dbReference type="AlphaFoldDB" id="A0A410P4V0"/>
<organism evidence="18 19">
    <name type="scientific">Velamenicoccus archaeovorus</name>
    <dbReference type="NCBI Taxonomy" id="1930593"/>
    <lineage>
        <taxon>Bacteria</taxon>
        <taxon>Pseudomonadati</taxon>
        <taxon>Candidatus Omnitrophota</taxon>
        <taxon>Candidatus Velamenicoccus</taxon>
    </lineage>
</organism>
<evidence type="ECO:0000256" key="5">
    <source>
        <dbReference type="ARBA" id="ARBA00012266"/>
    </source>
</evidence>
<keyword evidence="9 15" id="KW-0822">Tryptophan biosynthesis</keyword>
<dbReference type="InterPro" id="IPR019999">
    <property type="entry name" value="Anth_synth_I-like"/>
</dbReference>
<evidence type="ECO:0000256" key="13">
    <source>
        <dbReference type="ARBA" id="ARBA00025634"/>
    </source>
</evidence>
<evidence type="ECO:0000313" key="19">
    <source>
        <dbReference type="Proteomes" id="UP000287243"/>
    </source>
</evidence>
<dbReference type="PRINTS" id="PR00095">
    <property type="entry name" value="ANTSNTHASEI"/>
</dbReference>
<dbReference type="PANTHER" id="PTHR11236:SF48">
    <property type="entry name" value="ISOCHORISMATE SYNTHASE MENF"/>
    <property type="match status" value="1"/>
</dbReference>
<gene>
    <name evidence="15" type="primary">trpE</name>
    <name evidence="18" type="ORF">BU251_05060</name>
</gene>
<comment type="similarity">
    <text evidence="3 15">Belongs to the anthranilate synthase component I family.</text>
</comment>
<comment type="pathway">
    <text evidence="2 15">Amino-acid biosynthesis; L-tryptophan biosynthesis; L-tryptophan from chorismate: step 1/5.</text>
</comment>
<evidence type="ECO:0000256" key="11">
    <source>
        <dbReference type="ARBA" id="ARBA00023141"/>
    </source>
</evidence>
<evidence type="ECO:0000256" key="2">
    <source>
        <dbReference type="ARBA" id="ARBA00004873"/>
    </source>
</evidence>
<evidence type="ECO:0000256" key="8">
    <source>
        <dbReference type="ARBA" id="ARBA00022723"/>
    </source>
</evidence>
<comment type="catalytic activity">
    <reaction evidence="14 15">
        <text>chorismate + L-glutamine = anthranilate + pyruvate + L-glutamate + H(+)</text>
        <dbReference type="Rhea" id="RHEA:21732"/>
        <dbReference type="ChEBI" id="CHEBI:15361"/>
        <dbReference type="ChEBI" id="CHEBI:15378"/>
        <dbReference type="ChEBI" id="CHEBI:16567"/>
        <dbReference type="ChEBI" id="CHEBI:29748"/>
        <dbReference type="ChEBI" id="CHEBI:29985"/>
        <dbReference type="ChEBI" id="CHEBI:58359"/>
        <dbReference type="EC" id="4.1.3.27"/>
    </reaction>
</comment>
<evidence type="ECO:0000256" key="14">
    <source>
        <dbReference type="ARBA" id="ARBA00047683"/>
    </source>
</evidence>
<comment type="subunit">
    <text evidence="4 15">Heterotetramer consisting of two non-identical subunits: a beta subunit (TrpG) and a large alpha subunit (TrpE).</text>
</comment>
<dbReference type="Pfam" id="PF00425">
    <property type="entry name" value="Chorismate_bind"/>
    <property type="match status" value="1"/>
</dbReference>
<proteinExistence type="inferred from homology"/>
<sequence length="499" mass="55400">MIYPDFKEFKKLAKKGNVIPVYREILADLETPVSTFLKIDDGSYAFLLESVESQENVGRYSFLASGPSLVFEAKNGTATCTRLNGGRKSSRSYACCGNPLDELKGMLHAFRYVPVKGLPRFCGGFVGYVGYDMVRFFEDIPDKNPDDLQVPDCVLMLAETLIVFDHVNRRIKIVANCVLDAKTPRALRRAYKNALNRIDALVVKLGRPLKMDAEPAKGLQKPAIVSNVGRAGFQEGVRRAKEYIRCGDIIQTVLSQRFHMKLHQKPFNIYRSLRGINPSPYMFYLKLGGLVLVGSSPELLVRCENGIVETRPIAGTRPRGTNEQEDAKLAKELLNDAKEKAEHLMLVDLGRNDLGRVCDYGSVKVDEFMTVEKYSHVMHIVSNVTGRLKKGKSALDALIACFPAGTLSGAPKIRAMEIIDEIETTRRGPYGGAVCYFSFSGNLDSCIIIRTMLIKNNDLYIQAGAGIVSDSDPAKEYQETVNKAKALLEAAAYVYPVRK</sequence>
<evidence type="ECO:0000256" key="15">
    <source>
        <dbReference type="RuleBase" id="RU364045"/>
    </source>
</evidence>
<dbReference type="InterPro" id="IPR006805">
    <property type="entry name" value="Anth_synth_I_N"/>
</dbReference>
<dbReference type="RefSeq" id="WP_128699816.1">
    <property type="nucleotide sequence ID" value="NZ_CP019384.1"/>
</dbReference>
<dbReference type="Gene3D" id="3.60.120.10">
    <property type="entry name" value="Anthranilate synthase"/>
    <property type="match status" value="1"/>
</dbReference>
<dbReference type="GO" id="GO:0000162">
    <property type="term" value="P:L-tryptophan biosynthetic process"/>
    <property type="evidence" value="ECO:0007669"/>
    <property type="project" value="UniProtKB-UniPathway"/>
</dbReference>
<comment type="cofactor">
    <cofactor evidence="1 15">
        <name>Mg(2+)</name>
        <dbReference type="ChEBI" id="CHEBI:18420"/>
    </cofactor>
</comment>
<dbReference type="SUPFAM" id="SSF56322">
    <property type="entry name" value="ADC synthase"/>
    <property type="match status" value="1"/>
</dbReference>
<evidence type="ECO:0000256" key="10">
    <source>
        <dbReference type="ARBA" id="ARBA00022842"/>
    </source>
</evidence>
<evidence type="ECO:0000256" key="12">
    <source>
        <dbReference type="ARBA" id="ARBA00023239"/>
    </source>
</evidence>
<evidence type="ECO:0000259" key="17">
    <source>
        <dbReference type="Pfam" id="PF04715"/>
    </source>
</evidence>
<dbReference type="GO" id="GO:0046872">
    <property type="term" value="F:metal ion binding"/>
    <property type="evidence" value="ECO:0007669"/>
    <property type="project" value="UniProtKB-KW"/>
</dbReference>
<dbReference type="PANTHER" id="PTHR11236">
    <property type="entry name" value="AMINOBENZOATE/ANTHRANILATE SYNTHASE"/>
    <property type="match status" value="1"/>
</dbReference>
<dbReference type="InterPro" id="IPR005801">
    <property type="entry name" value="ADC_synthase"/>
</dbReference>
<dbReference type="NCBIfam" id="TIGR00564">
    <property type="entry name" value="trpE_most"/>
    <property type="match status" value="1"/>
</dbReference>
<name>A0A410P4V0_VELA1</name>
<keyword evidence="19" id="KW-1185">Reference proteome</keyword>
<dbReference type="InterPro" id="IPR005256">
    <property type="entry name" value="Anth_synth_I_PabB"/>
</dbReference>
<feature type="domain" description="Anthranilate synthase component I N-terminal" evidence="17">
    <location>
        <begin position="28"/>
        <end position="172"/>
    </location>
</feature>
<dbReference type="KEGG" id="vai:BU251_05060"/>
<keyword evidence="7 15" id="KW-0028">Amino-acid biosynthesis</keyword>
<evidence type="ECO:0000256" key="1">
    <source>
        <dbReference type="ARBA" id="ARBA00001946"/>
    </source>
</evidence>
<accession>A0A410P4V0</accession>
<keyword evidence="8 15" id="KW-0479">Metal-binding</keyword>
<dbReference type="GO" id="GO:0004049">
    <property type="term" value="F:anthranilate synthase activity"/>
    <property type="evidence" value="ECO:0007669"/>
    <property type="project" value="UniProtKB-EC"/>
</dbReference>
<keyword evidence="11 15" id="KW-0057">Aromatic amino acid biosynthesis</keyword>
<comment type="function">
    <text evidence="13 15">Part of a heterotetrameric complex that catalyzes the two-step biosynthesis of anthranilate, an intermediate in the biosynthesis of L-tryptophan. In the first step, the glutamine-binding beta subunit (TrpG) of anthranilate synthase (AS) provides the glutamine amidotransferase activity which generates ammonia as a substrate that, along with chorismate, is used in the second step, catalyzed by the large alpha subunit of AS (TrpE) to produce anthranilate. In the absence of TrpG, TrpE can synthesize anthranilate directly from chorismate and high concentrations of ammonia.</text>
</comment>
<keyword evidence="10 15" id="KW-0460">Magnesium</keyword>
<dbReference type="Proteomes" id="UP000287243">
    <property type="component" value="Chromosome"/>
</dbReference>